<comment type="caution">
    <text evidence="1">The sequence shown here is derived from an EMBL/GenBank/DDBJ whole genome shotgun (WGS) entry which is preliminary data.</text>
</comment>
<evidence type="ECO:0000313" key="2">
    <source>
        <dbReference type="Proteomes" id="UP000093366"/>
    </source>
</evidence>
<protein>
    <submittedName>
        <fullName evidence="1">Uncharacterized protein</fullName>
    </submittedName>
</protein>
<dbReference type="AlphaFoldDB" id="A0A1C0TR32"/>
<organism evidence="1 2">
    <name type="scientific">Pseudoalteromonas luteoviolacea</name>
    <dbReference type="NCBI Taxonomy" id="43657"/>
    <lineage>
        <taxon>Bacteria</taxon>
        <taxon>Pseudomonadati</taxon>
        <taxon>Pseudomonadota</taxon>
        <taxon>Gammaproteobacteria</taxon>
        <taxon>Alteromonadales</taxon>
        <taxon>Pseudoalteromonadaceae</taxon>
        <taxon>Pseudoalteromonas</taxon>
    </lineage>
</organism>
<name>A0A1C0TR32_9GAMM</name>
<reference evidence="2" key="1">
    <citation type="submission" date="2016-07" db="EMBL/GenBank/DDBJ databases">
        <authorList>
            <person name="Florea S."/>
            <person name="Webb J.S."/>
            <person name="Jaromczyk J."/>
            <person name="Schardl C.L."/>
        </authorList>
    </citation>
    <scope>NUCLEOTIDE SEQUENCE [LARGE SCALE GENOMIC DNA]</scope>
    <source>
        <strain evidence="2">IPB1</strain>
    </source>
</reference>
<evidence type="ECO:0000313" key="1">
    <source>
        <dbReference type="EMBL" id="OCQ21407.1"/>
    </source>
</evidence>
<dbReference type="EMBL" id="MAUJ01000003">
    <property type="protein sequence ID" value="OCQ21407.1"/>
    <property type="molecule type" value="Genomic_DNA"/>
</dbReference>
<dbReference type="Proteomes" id="UP000093366">
    <property type="component" value="Unassembled WGS sequence"/>
</dbReference>
<gene>
    <name evidence="1" type="ORF">A7985_12385</name>
</gene>
<sequence length="107" mass="12162">MRCSLFTTINSLSDSVTSAPQSYPWRTRPAKVSNLLFIININEYLGLTMCDLGIWNKKVGEPTLGWLANTKRQAQLHKVESDIMPIIGETTISTYLRQRVTSDFVRL</sequence>
<proteinExistence type="predicted"/>
<accession>A0A1C0TR32</accession>